<protein>
    <submittedName>
        <fullName evidence="2">Uncharacterized protein</fullName>
    </submittedName>
</protein>
<dbReference type="AlphaFoldDB" id="A0A401S720"/>
<proteinExistence type="predicted"/>
<accession>A0A401S720</accession>
<name>A0A401S720_CHIPU</name>
<feature type="compositionally biased region" description="Acidic residues" evidence="1">
    <location>
        <begin position="1"/>
        <end position="10"/>
    </location>
</feature>
<dbReference type="EMBL" id="BEZZ01000113">
    <property type="protein sequence ID" value="GCC26181.1"/>
    <property type="molecule type" value="Genomic_DNA"/>
</dbReference>
<gene>
    <name evidence="2" type="ORF">chiPu_0004596</name>
</gene>
<dbReference type="OrthoDB" id="416119at2759"/>
<organism evidence="2 3">
    <name type="scientific">Chiloscyllium punctatum</name>
    <name type="common">Brownbanded bambooshark</name>
    <name type="synonym">Hemiscyllium punctatum</name>
    <dbReference type="NCBI Taxonomy" id="137246"/>
    <lineage>
        <taxon>Eukaryota</taxon>
        <taxon>Metazoa</taxon>
        <taxon>Chordata</taxon>
        <taxon>Craniata</taxon>
        <taxon>Vertebrata</taxon>
        <taxon>Chondrichthyes</taxon>
        <taxon>Elasmobranchii</taxon>
        <taxon>Galeomorphii</taxon>
        <taxon>Galeoidea</taxon>
        <taxon>Orectolobiformes</taxon>
        <taxon>Hemiscylliidae</taxon>
        <taxon>Chiloscyllium</taxon>
    </lineage>
</organism>
<sequence>MDELDAEPSVEELSKAIDSLASGKAPGSDGIPPDLIKCCKTTFLLPLHEVLCQCWQEGAVPQATRDAEIIALYKNKAERSFPEATSLMTEETNAGVTVLVTGLTSVCGC</sequence>
<reference evidence="2 3" key="1">
    <citation type="journal article" date="2018" name="Nat. Ecol. Evol.">
        <title>Shark genomes provide insights into elasmobranch evolution and the origin of vertebrates.</title>
        <authorList>
            <person name="Hara Y"/>
            <person name="Yamaguchi K"/>
            <person name="Onimaru K"/>
            <person name="Kadota M"/>
            <person name="Koyanagi M"/>
            <person name="Keeley SD"/>
            <person name="Tatsumi K"/>
            <person name="Tanaka K"/>
            <person name="Motone F"/>
            <person name="Kageyama Y"/>
            <person name="Nozu R"/>
            <person name="Adachi N"/>
            <person name="Nishimura O"/>
            <person name="Nakagawa R"/>
            <person name="Tanegashima C"/>
            <person name="Kiyatake I"/>
            <person name="Matsumoto R"/>
            <person name="Murakumo K"/>
            <person name="Nishida K"/>
            <person name="Terakita A"/>
            <person name="Kuratani S"/>
            <person name="Sato K"/>
            <person name="Hyodo S Kuraku.S."/>
        </authorList>
    </citation>
    <scope>NUCLEOTIDE SEQUENCE [LARGE SCALE GENOMIC DNA]</scope>
</reference>
<keyword evidence="3" id="KW-1185">Reference proteome</keyword>
<comment type="caution">
    <text evidence="2">The sequence shown here is derived from an EMBL/GenBank/DDBJ whole genome shotgun (WGS) entry which is preliminary data.</text>
</comment>
<evidence type="ECO:0000256" key="1">
    <source>
        <dbReference type="SAM" id="MobiDB-lite"/>
    </source>
</evidence>
<evidence type="ECO:0000313" key="2">
    <source>
        <dbReference type="EMBL" id="GCC26181.1"/>
    </source>
</evidence>
<evidence type="ECO:0000313" key="3">
    <source>
        <dbReference type="Proteomes" id="UP000287033"/>
    </source>
</evidence>
<dbReference type="Proteomes" id="UP000287033">
    <property type="component" value="Unassembled WGS sequence"/>
</dbReference>
<feature type="region of interest" description="Disordered" evidence="1">
    <location>
        <begin position="1"/>
        <end position="30"/>
    </location>
</feature>